<organism evidence="6 7">
    <name type="scientific">Allacma fusca</name>
    <dbReference type="NCBI Taxonomy" id="39272"/>
    <lineage>
        <taxon>Eukaryota</taxon>
        <taxon>Metazoa</taxon>
        <taxon>Ecdysozoa</taxon>
        <taxon>Arthropoda</taxon>
        <taxon>Hexapoda</taxon>
        <taxon>Collembola</taxon>
        <taxon>Symphypleona</taxon>
        <taxon>Sminthuridae</taxon>
        <taxon>Allacma</taxon>
    </lineage>
</organism>
<feature type="non-terminal residue" evidence="6">
    <location>
        <position position="118"/>
    </location>
</feature>
<dbReference type="Proteomes" id="UP000708208">
    <property type="component" value="Unassembled WGS sequence"/>
</dbReference>
<gene>
    <name evidence="6" type="ORF">AFUS01_LOCUS11781</name>
</gene>
<evidence type="ECO:0000313" key="6">
    <source>
        <dbReference type="EMBL" id="CAG7722655.1"/>
    </source>
</evidence>
<feature type="domain" description="PPIase FKBP-type" evidence="5">
    <location>
        <begin position="1"/>
        <end position="73"/>
    </location>
</feature>
<sequence length="118" mass="13691">MFHSSWEKNEPVEFQLWKGEVIRGFDEGLLDMCVGEKRKLTVPSNLAKHFNGNKIPAPEDSVLTYETELLKIEKGTHPMVETFRETDVNSDKLLSPEELITYIKNRIDKRKIEGKDIE</sequence>
<keyword evidence="1" id="KW-0732">Signal</keyword>
<evidence type="ECO:0000313" key="7">
    <source>
        <dbReference type="Proteomes" id="UP000708208"/>
    </source>
</evidence>
<dbReference type="InterPro" id="IPR052273">
    <property type="entry name" value="PPIase_FKBP"/>
</dbReference>
<keyword evidence="4" id="KW-0413">Isomerase</keyword>
<protein>
    <recommendedName>
        <fullName evidence="4">peptidylprolyl isomerase</fullName>
        <ecNumber evidence="4">5.2.1.8</ecNumber>
    </recommendedName>
</protein>
<evidence type="ECO:0000256" key="2">
    <source>
        <dbReference type="ARBA" id="ARBA00022737"/>
    </source>
</evidence>
<comment type="catalytic activity">
    <reaction evidence="4">
        <text>[protein]-peptidylproline (omega=180) = [protein]-peptidylproline (omega=0)</text>
        <dbReference type="Rhea" id="RHEA:16237"/>
        <dbReference type="Rhea" id="RHEA-COMP:10747"/>
        <dbReference type="Rhea" id="RHEA-COMP:10748"/>
        <dbReference type="ChEBI" id="CHEBI:83833"/>
        <dbReference type="ChEBI" id="CHEBI:83834"/>
        <dbReference type="EC" id="5.2.1.8"/>
    </reaction>
</comment>
<dbReference type="Pfam" id="PF00254">
    <property type="entry name" value="FKBP_C"/>
    <property type="match status" value="1"/>
</dbReference>
<keyword evidence="3" id="KW-0256">Endoplasmic reticulum</keyword>
<evidence type="ECO:0000259" key="5">
    <source>
        <dbReference type="PROSITE" id="PS50059"/>
    </source>
</evidence>
<accession>A0A8J2JVE7</accession>
<dbReference type="AlphaFoldDB" id="A0A8J2JVE7"/>
<dbReference type="EC" id="5.2.1.8" evidence="4"/>
<name>A0A8J2JVE7_9HEXA</name>
<evidence type="ECO:0000256" key="1">
    <source>
        <dbReference type="ARBA" id="ARBA00022729"/>
    </source>
</evidence>
<dbReference type="InterPro" id="IPR018247">
    <property type="entry name" value="EF_Hand_1_Ca_BS"/>
</dbReference>
<proteinExistence type="predicted"/>
<dbReference type="PROSITE" id="PS50059">
    <property type="entry name" value="FKBP_PPIASE"/>
    <property type="match status" value="1"/>
</dbReference>
<reference evidence="6" key="1">
    <citation type="submission" date="2021-06" db="EMBL/GenBank/DDBJ databases">
        <authorList>
            <person name="Hodson N. C."/>
            <person name="Mongue J. A."/>
            <person name="Jaron S. K."/>
        </authorList>
    </citation>
    <scope>NUCLEOTIDE SEQUENCE</scope>
</reference>
<dbReference type="PROSITE" id="PS00018">
    <property type="entry name" value="EF_HAND_1"/>
    <property type="match status" value="1"/>
</dbReference>
<dbReference type="InterPro" id="IPR001179">
    <property type="entry name" value="PPIase_FKBP_dom"/>
</dbReference>
<keyword evidence="2" id="KW-0677">Repeat</keyword>
<evidence type="ECO:0000256" key="3">
    <source>
        <dbReference type="ARBA" id="ARBA00022824"/>
    </source>
</evidence>
<comment type="caution">
    <text evidence="6">The sequence shown here is derived from an EMBL/GenBank/DDBJ whole genome shotgun (WGS) entry which is preliminary data.</text>
</comment>
<dbReference type="OrthoDB" id="1902587at2759"/>
<keyword evidence="4" id="KW-0697">Rotamase</keyword>
<dbReference type="PANTHER" id="PTHR46222:SF3">
    <property type="entry name" value="PEPTIDYLPROLYL ISOMERASE"/>
    <property type="match status" value="1"/>
</dbReference>
<dbReference type="PANTHER" id="PTHR46222">
    <property type="entry name" value="PEPTIDYL-PROLYL CIS-TRANS ISOMERASE FKBP7/14"/>
    <property type="match status" value="1"/>
</dbReference>
<evidence type="ECO:0000256" key="4">
    <source>
        <dbReference type="PROSITE-ProRule" id="PRU00277"/>
    </source>
</evidence>
<keyword evidence="7" id="KW-1185">Reference proteome</keyword>
<dbReference type="GO" id="GO:0003755">
    <property type="term" value="F:peptidyl-prolyl cis-trans isomerase activity"/>
    <property type="evidence" value="ECO:0007669"/>
    <property type="project" value="UniProtKB-KW"/>
</dbReference>
<dbReference type="EMBL" id="CAJVCH010091312">
    <property type="protein sequence ID" value="CAG7722655.1"/>
    <property type="molecule type" value="Genomic_DNA"/>
</dbReference>